<dbReference type="Proteomes" id="UP000248066">
    <property type="component" value="Unassembled WGS sequence"/>
</dbReference>
<keyword evidence="1 4" id="KW-0808">Transferase</keyword>
<reference evidence="4 5" key="1">
    <citation type="submission" date="2017-10" db="EMBL/GenBank/DDBJ databases">
        <title>Bacillus sp. nov., a halophilic bacterium isolated from a Yangshapao Lake.</title>
        <authorList>
            <person name="Wang H."/>
        </authorList>
    </citation>
    <scope>NUCLEOTIDE SEQUENCE [LARGE SCALE GENOMIC DNA]</scope>
    <source>
        <strain evidence="4 5">YSP-3</strain>
    </source>
</reference>
<dbReference type="SUPFAM" id="SSF69593">
    <property type="entry name" value="Glycerol-3-phosphate (1)-acyltransferase"/>
    <property type="match status" value="1"/>
</dbReference>
<dbReference type="SMART" id="SM00563">
    <property type="entry name" value="PlsC"/>
    <property type="match status" value="1"/>
</dbReference>
<dbReference type="OrthoDB" id="152799at2"/>
<gene>
    <name evidence="4" type="ORF">CR205_08025</name>
</gene>
<comment type="caution">
    <text evidence="4">The sequence shown here is derived from an EMBL/GenBank/DDBJ whole genome shotgun (WGS) entry which is preliminary data.</text>
</comment>
<dbReference type="CDD" id="cd06551">
    <property type="entry name" value="LPLAT"/>
    <property type="match status" value="1"/>
</dbReference>
<accession>A0A2W0HN60</accession>
<name>A0A2W0HN60_9BACI</name>
<dbReference type="InterPro" id="IPR002123">
    <property type="entry name" value="Plipid/glycerol_acylTrfase"/>
</dbReference>
<keyword evidence="5" id="KW-1185">Reference proteome</keyword>
<evidence type="ECO:0000256" key="1">
    <source>
        <dbReference type="ARBA" id="ARBA00022679"/>
    </source>
</evidence>
<keyword evidence="2 4" id="KW-0012">Acyltransferase</keyword>
<evidence type="ECO:0000259" key="3">
    <source>
        <dbReference type="SMART" id="SM00563"/>
    </source>
</evidence>
<proteinExistence type="predicted"/>
<protein>
    <submittedName>
        <fullName evidence="4">Glycerol acyltransferase</fullName>
    </submittedName>
</protein>
<dbReference type="Pfam" id="PF01553">
    <property type="entry name" value="Acyltransferase"/>
    <property type="match status" value="1"/>
</dbReference>
<dbReference type="AlphaFoldDB" id="A0A2W0HN60"/>
<dbReference type="GO" id="GO:0005886">
    <property type="term" value="C:plasma membrane"/>
    <property type="evidence" value="ECO:0007669"/>
    <property type="project" value="TreeGrafter"/>
</dbReference>
<feature type="domain" description="Phospholipid/glycerol acyltransferase" evidence="3">
    <location>
        <begin position="40"/>
        <end position="157"/>
    </location>
</feature>
<dbReference type="GO" id="GO:0003841">
    <property type="term" value="F:1-acylglycerol-3-phosphate O-acyltransferase activity"/>
    <property type="evidence" value="ECO:0007669"/>
    <property type="project" value="TreeGrafter"/>
</dbReference>
<organism evidence="4 5">
    <name type="scientific">Alteribacter lacisalsi</name>
    <dbReference type="NCBI Taxonomy" id="2045244"/>
    <lineage>
        <taxon>Bacteria</taxon>
        <taxon>Bacillati</taxon>
        <taxon>Bacillota</taxon>
        <taxon>Bacilli</taxon>
        <taxon>Bacillales</taxon>
        <taxon>Bacillaceae</taxon>
        <taxon>Alteribacter</taxon>
    </lineage>
</organism>
<evidence type="ECO:0000256" key="2">
    <source>
        <dbReference type="ARBA" id="ARBA00023315"/>
    </source>
</evidence>
<dbReference type="PANTHER" id="PTHR10434">
    <property type="entry name" value="1-ACYL-SN-GLYCEROL-3-PHOSPHATE ACYLTRANSFERASE"/>
    <property type="match status" value="1"/>
</dbReference>
<dbReference type="GO" id="GO:0006654">
    <property type="term" value="P:phosphatidic acid biosynthetic process"/>
    <property type="evidence" value="ECO:0007669"/>
    <property type="project" value="TreeGrafter"/>
</dbReference>
<dbReference type="EMBL" id="PDOF01000001">
    <property type="protein sequence ID" value="PYZ98522.1"/>
    <property type="molecule type" value="Genomic_DNA"/>
</dbReference>
<dbReference type="PANTHER" id="PTHR10434:SF11">
    <property type="entry name" value="1-ACYL-SN-GLYCEROL-3-PHOSPHATE ACYLTRANSFERASE"/>
    <property type="match status" value="1"/>
</dbReference>
<sequence>MHSRKPAFEAVFSLYNRRLLKKHFHHVSCENNWRPSGRGALFLINHSSWWDSLVLFQLNRELLRTDGYALMSEEGLRRFPFFRKIGAFPVNAASYTSVLRSLKEAAVLLNSGKCLFLFPQGDEFHLDIRPLQFQSGAAFLLKEAPHCDLVPVTFYHTLLHEQHPEFFIRVGSSLAFDSQVPRKELTIQLENQLTEQLDGLKNDVMNEKTESFRPVVRGRETIGDRWYSIKQSLPRLFGRAGR</sequence>
<evidence type="ECO:0000313" key="4">
    <source>
        <dbReference type="EMBL" id="PYZ98522.1"/>
    </source>
</evidence>
<evidence type="ECO:0000313" key="5">
    <source>
        <dbReference type="Proteomes" id="UP000248066"/>
    </source>
</evidence>